<dbReference type="PROSITE" id="PS51257">
    <property type="entry name" value="PROKAR_LIPOPROTEIN"/>
    <property type="match status" value="1"/>
</dbReference>
<evidence type="ECO:0000259" key="7">
    <source>
        <dbReference type="Pfam" id="PF14322"/>
    </source>
</evidence>
<dbReference type="Proteomes" id="UP001597361">
    <property type="component" value="Unassembled WGS sequence"/>
</dbReference>
<proteinExistence type="inferred from homology"/>
<evidence type="ECO:0000256" key="4">
    <source>
        <dbReference type="ARBA" id="ARBA00023136"/>
    </source>
</evidence>
<keyword evidence="5" id="KW-0998">Cell outer membrane</keyword>
<protein>
    <submittedName>
        <fullName evidence="8">RagB/SusD family nutrient uptake outer membrane protein</fullName>
    </submittedName>
</protein>
<sequence>MKKYIIILCSILIGACGDILEIPDVTGVNTDVWNDEQGASLYVNRLYEMSLPGPGFGVNSPLSDETYGTGDIIVNTIYGNLTANDIDLYSVNFYRRIRDTNIGLKALESSTLPEDAIGRLKGQMTFLRALDHWNLVRLYGGVPMVLEDQDPYETEAINLPRNSARECIEILVADLDEAIEGLPASWPNNERGRITRGAAAAMKGRILLFWASPQFNPTNDQSRWERAYQANFEAKELLMQDGYGLHPNFAQVFTTKGNREVVFARLFDFNSGKTHGWENSVRPREIGNNGGTGSNPTWEMVKAFPMSNGVAIDSPDSGYDSVYYFKDRDPRFYATIAYNGVNYTATGFDPDRKQWSYYVGDNPIDNPGATTTGFYCRKATNPNIQQQFTGEADTDWVEIRFAEVLLNLAEAAAETDRLNVAYNELFALRQRAGISSGDGFFGLQEAMSKIELVDAVIHERQIELAFEDKRYWDLRRRNLFEQKLNGTRRHGIITRLKPGINPTDFATIRDQIDLENDYDQYFEMELWVKDQQFAINYPQPLYNFFGIPQNVRDRSPEVEQTIGWENGTFDPLAD</sequence>
<keyword evidence="4" id="KW-0472">Membrane</keyword>
<dbReference type="InterPro" id="IPR011990">
    <property type="entry name" value="TPR-like_helical_dom_sf"/>
</dbReference>
<name>A0ABW4VJH5_9BACT</name>
<organism evidence="8 9">
    <name type="scientific">Belliella marina</name>
    <dbReference type="NCBI Taxonomy" id="1644146"/>
    <lineage>
        <taxon>Bacteria</taxon>
        <taxon>Pseudomonadati</taxon>
        <taxon>Bacteroidota</taxon>
        <taxon>Cytophagia</taxon>
        <taxon>Cytophagales</taxon>
        <taxon>Cyclobacteriaceae</taxon>
        <taxon>Belliella</taxon>
    </lineage>
</organism>
<evidence type="ECO:0000256" key="2">
    <source>
        <dbReference type="ARBA" id="ARBA00006275"/>
    </source>
</evidence>
<dbReference type="InterPro" id="IPR033985">
    <property type="entry name" value="SusD-like_N"/>
</dbReference>
<accession>A0ABW4VJH5</accession>
<comment type="similarity">
    <text evidence="2">Belongs to the SusD family.</text>
</comment>
<comment type="subcellular location">
    <subcellularLocation>
        <location evidence="1">Cell outer membrane</location>
    </subcellularLocation>
</comment>
<dbReference type="Gene3D" id="1.25.40.390">
    <property type="match status" value="1"/>
</dbReference>
<gene>
    <name evidence="8" type="ORF">ACFSKL_03485</name>
</gene>
<comment type="caution">
    <text evidence="8">The sequence shown here is derived from an EMBL/GenBank/DDBJ whole genome shotgun (WGS) entry which is preliminary data.</text>
</comment>
<evidence type="ECO:0000259" key="6">
    <source>
        <dbReference type="Pfam" id="PF07980"/>
    </source>
</evidence>
<evidence type="ECO:0000313" key="9">
    <source>
        <dbReference type="Proteomes" id="UP001597361"/>
    </source>
</evidence>
<dbReference type="RefSeq" id="WP_376883526.1">
    <property type="nucleotide sequence ID" value="NZ_JBHUHR010000012.1"/>
</dbReference>
<evidence type="ECO:0000256" key="1">
    <source>
        <dbReference type="ARBA" id="ARBA00004442"/>
    </source>
</evidence>
<feature type="domain" description="SusD-like N-terminal" evidence="7">
    <location>
        <begin position="91"/>
        <end position="208"/>
    </location>
</feature>
<feature type="domain" description="RagB/SusD" evidence="6">
    <location>
        <begin position="260"/>
        <end position="564"/>
    </location>
</feature>
<dbReference type="EMBL" id="JBHUHR010000012">
    <property type="protein sequence ID" value="MFD2033836.1"/>
    <property type="molecule type" value="Genomic_DNA"/>
</dbReference>
<evidence type="ECO:0000256" key="3">
    <source>
        <dbReference type="ARBA" id="ARBA00022729"/>
    </source>
</evidence>
<dbReference type="InterPro" id="IPR012944">
    <property type="entry name" value="SusD_RagB_dom"/>
</dbReference>
<evidence type="ECO:0000256" key="5">
    <source>
        <dbReference type="ARBA" id="ARBA00023237"/>
    </source>
</evidence>
<keyword evidence="3" id="KW-0732">Signal</keyword>
<dbReference type="Pfam" id="PF07980">
    <property type="entry name" value="SusD_RagB"/>
    <property type="match status" value="1"/>
</dbReference>
<dbReference type="SUPFAM" id="SSF48452">
    <property type="entry name" value="TPR-like"/>
    <property type="match status" value="1"/>
</dbReference>
<reference evidence="9" key="1">
    <citation type="journal article" date="2019" name="Int. J. Syst. Evol. Microbiol.">
        <title>The Global Catalogue of Microorganisms (GCM) 10K type strain sequencing project: providing services to taxonomists for standard genome sequencing and annotation.</title>
        <authorList>
            <consortium name="The Broad Institute Genomics Platform"/>
            <consortium name="The Broad Institute Genome Sequencing Center for Infectious Disease"/>
            <person name="Wu L."/>
            <person name="Ma J."/>
        </authorList>
    </citation>
    <scope>NUCLEOTIDE SEQUENCE [LARGE SCALE GENOMIC DNA]</scope>
    <source>
        <strain evidence="9">CGMCC 1.15180</strain>
    </source>
</reference>
<keyword evidence="9" id="KW-1185">Reference proteome</keyword>
<dbReference type="Pfam" id="PF14322">
    <property type="entry name" value="SusD-like_3"/>
    <property type="match status" value="1"/>
</dbReference>
<evidence type="ECO:0000313" key="8">
    <source>
        <dbReference type="EMBL" id="MFD2033836.1"/>
    </source>
</evidence>